<evidence type="ECO:0000256" key="5">
    <source>
        <dbReference type="ARBA" id="ARBA00022840"/>
    </source>
</evidence>
<dbReference type="PROSITE" id="PS51285">
    <property type="entry name" value="AGC_KINASE_CTER"/>
    <property type="match status" value="1"/>
</dbReference>
<dbReference type="SMART" id="SM00220">
    <property type="entry name" value="S_TKc"/>
    <property type="match status" value="1"/>
</dbReference>
<proteinExistence type="inferred from homology"/>
<dbReference type="GO" id="GO:0005524">
    <property type="term" value="F:ATP binding"/>
    <property type="evidence" value="ECO:0007669"/>
    <property type="project" value="UniProtKB-UniRule"/>
</dbReference>
<evidence type="ECO:0000256" key="3">
    <source>
        <dbReference type="ARBA" id="ARBA00022741"/>
    </source>
</evidence>
<dbReference type="PANTHER" id="PTHR24353:SF37">
    <property type="entry name" value="CAMP-DEPENDENT PROTEIN KINASE CATALYTIC SUBUNIT PRKX"/>
    <property type="match status" value="1"/>
</dbReference>
<dbReference type="FunFam" id="1.10.510.10:FF:000005">
    <property type="entry name" value="cAMP-dependent protein kinase catalytic subunit alpha"/>
    <property type="match status" value="1"/>
</dbReference>
<comment type="caution">
    <text evidence="10">The sequence shown here is derived from an EMBL/GenBank/DDBJ whole genome shotgun (WGS) entry which is preliminary data.</text>
</comment>
<feature type="domain" description="AGC-kinase C-terminal" evidence="9">
    <location>
        <begin position="260"/>
        <end position="312"/>
    </location>
</feature>
<evidence type="ECO:0008006" key="12">
    <source>
        <dbReference type="Google" id="ProtNLM"/>
    </source>
</evidence>
<dbReference type="InterPro" id="IPR011009">
    <property type="entry name" value="Kinase-like_dom_sf"/>
</dbReference>
<keyword evidence="2" id="KW-0808">Transferase</keyword>
<organism evidence="10 11">
    <name type="scientific">Blepharisma stoltei</name>
    <dbReference type="NCBI Taxonomy" id="1481888"/>
    <lineage>
        <taxon>Eukaryota</taxon>
        <taxon>Sar</taxon>
        <taxon>Alveolata</taxon>
        <taxon>Ciliophora</taxon>
        <taxon>Postciliodesmatophora</taxon>
        <taxon>Heterotrichea</taxon>
        <taxon>Heterotrichida</taxon>
        <taxon>Blepharismidae</taxon>
        <taxon>Blepharisma</taxon>
    </lineage>
</organism>
<sequence length="312" mass="36116">MEYKVSLSDIDILHTLGKGAYGRVRLGFMKSIGEYVAVKIIKKATILQKKEVEHIVSEFTILKRVNHPFIINFKGFNQDTRYLYFVLEFIPGGDLFKYLRTIGKLENTHACIYAAQMISALQYLHQNNIVYRDLKPENILIDADGYLRLTDFGFAKVIEERTYTLCGTPEYLAPEVILNKGYDQGVDWWTIGVLIFELLAGVDPFNTTDPSKIYRKILKGKIRYPKNFNPRAKNLVKHLVTSDTAKRYKINDIKNHAWFEDIDWNLLYHKRIGMPYIPVLRAPTENINFGSYPDSDTLAPAIATEYDPFIDW</sequence>
<dbReference type="PIRSF" id="PIRSF000654">
    <property type="entry name" value="Integrin-linked_kinase"/>
    <property type="match status" value="1"/>
</dbReference>
<evidence type="ECO:0000256" key="6">
    <source>
        <dbReference type="PROSITE-ProRule" id="PRU10141"/>
    </source>
</evidence>
<keyword evidence="4" id="KW-0418">Kinase</keyword>
<feature type="binding site" evidence="6">
    <location>
        <position position="43"/>
    </location>
    <ligand>
        <name>ATP</name>
        <dbReference type="ChEBI" id="CHEBI:30616"/>
    </ligand>
</feature>
<dbReference type="InterPro" id="IPR008271">
    <property type="entry name" value="Ser/Thr_kinase_AS"/>
</dbReference>
<dbReference type="PROSITE" id="PS50011">
    <property type="entry name" value="PROTEIN_KINASE_DOM"/>
    <property type="match status" value="1"/>
</dbReference>
<dbReference type="InterPro" id="IPR000719">
    <property type="entry name" value="Prot_kinase_dom"/>
</dbReference>
<accession>A0AAU9JPJ5</accession>
<dbReference type="SUPFAM" id="SSF56112">
    <property type="entry name" value="Protein kinase-like (PK-like)"/>
    <property type="match status" value="1"/>
</dbReference>
<dbReference type="AlphaFoldDB" id="A0AAU9JPJ5"/>
<dbReference type="GO" id="GO:0009653">
    <property type="term" value="P:anatomical structure morphogenesis"/>
    <property type="evidence" value="ECO:0007669"/>
    <property type="project" value="UniProtKB-ARBA"/>
</dbReference>
<comment type="similarity">
    <text evidence="7">Belongs to the protein kinase superfamily.</text>
</comment>
<dbReference type="Gene3D" id="1.10.510.10">
    <property type="entry name" value="Transferase(Phosphotransferase) domain 1"/>
    <property type="match status" value="1"/>
</dbReference>
<feature type="domain" description="Protein kinase" evidence="8">
    <location>
        <begin position="10"/>
        <end position="259"/>
    </location>
</feature>
<keyword evidence="5 6" id="KW-0067">ATP-binding</keyword>
<evidence type="ECO:0000259" key="8">
    <source>
        <dbReference type="PROSITE" id="PS50011"/>
    </source>
</evidence>
<protein>
    <recommendedName>
        <fullName evidence="12">cAMP-dependent protein kinase catalytic subunit</fullName>
    </recommendedName>
</protein>
<evidence type="ECO:0000256" key="2">
    <source>
        <dbReference type="ARBA" id="ARBA00022679"/>
    </source>
</evidence>
<gene>
    <name evidence="10" type="ORF">BSTOLATCC_MIC49365</name>
</gene>
<reference evidence="10" key="1">
    <citation type="submission" date="2021-09" db="EMBL/GenBank/DDBJ databases">
        <authorList>
            <consortium name="AG Swart"/>
            <person name="Singh M."/>
            <person name="Singh A."/>
            <person name="Seah K."/>
            <person name="Emmerich C."/>
        </authorList>
    </citation>
    <scope>NUCLEOTIDE SEQUENCE</scope>
    <source>
        <strain evidence="10">ATCC30299</strain>
    </source>
</reference>
<evidence type="ECO:0000313" key="11">
    <source>
        <dbReference type="Proteomes" id="UP001162131"/>
    </source>
</evidence>
<keyword evidence="3 6" id="KW-0547">Nucleotide-binding</keyword>
<keyword evidence="11" id="KW-1185">Reference proteome</keyword>
<dbReference type="PROSITE" id="PS00108">
    <property type="entry name" value="PROTEIN_KINASE_ST"/>
    <property type="match status" value="1"/>
</dbReference>
<dbReference type="EMBL" id="CAJZBQ010000048">
    <property type="protein sequence ID" value="CAG9329746.1"/>
    <property type="molecule type" value="Genomic_DNA"/>
</dbReference>
<evidence type="ECO:0000256" key="7">
    <source>
        <dbReference type="RuleBase" id="RU000304"/>
    </source>
</evidence>
<dbReference type="GO" id="GO:0004691">
    <property type="term" value="F:cAMP-dependent protein kinase activity"/>
    <property type="evidence" value="ECO:0007669"/>
    <property type="project" value="TreeGrafter"/>
</dbReference>
<dbReference type="Proteomes" id="UP001162131">
    <property type="component" value="Unassembled WGS sequence"/>
</dbReference>
<name>A0AAU9JPJ5_9CILI</name>
<dbReference type="PROSITE" id="PS00107">
    <property type="entry name" value="PROTEIN_KINASE_ATP"/>
    <property type="match status" value="1"/>
</dbReference>
<dbReference type="Pfam" id="PF00069">
    <property type="entry name" value="Pkinase"/>
    <property type="match status" value="1"/>
</dbReference>
<dbReference type="PANTHER" id="PTHR24353">
    <property type="entry name" value="CYCLIC NUCLEOTIDE-DEPENDENT PROTEIN KINASE"/>
    <property type="match status" value="1"/>
</dbReference>
<dbReference type="InterPro" id="IPR017441">
    <property type="entry name" value="Protein_kinase_ATP_BS"/>
</dbReference>
<dbReference type="Gene3D" id="3.30.200.20">
    <property type="entry name" value="Phosphorylase Kinase, domain 1"/>
    <property type="match status" value="1"/>
</dbReference>
<dbReference type="InterPro" id="IPR000961">
    <property type="entry name" value="AGC-kinase_C"/>
</dbReference>
<evidence type="ECO:0000256" key="4">
    <source>
        <dbReference type="ARBA" id="ARBA00022777"/>
    </source>
</evidence>
<keyword evidence="1 7" id="KW-0723">Serine/threonine-protein kinase</keyword>
<evidence type="ECO:0000313" key="10">
    <source>
        <dbReference type="EMBL" id="CAG9329746.1"/>
    </source>
</evidence>
<evidence type="ECO:0000256" key="1">
    <source>
        <dbReference type="ARBA" id="ARBA00022527"/>
    </source>
</evidence>
<dbReference type="FunFam" id="3.30.200.20:FF:000042">
    <property type="entry name" value="Aurora kinase A"/>
    <property type="match status" value="1"/>
</dbReference>
<evidence type="ECO:0000259" key="9">
    <source>
        <dbReference type="PROSITE" id="PS51285"/>
    </source>
</evidence>
<dbReference type="GO" id="GO:0005952">
    <property type="term" value="C:cAMP-dependent protein kinase complex"/>
    <property type="evidence" value="ECO:0007669"/>
    <property type="project" value="TreeGrafter"/>
</dbReference>